<dbReference type="InParanoid" id="A0A409WEL5"/>
<feature type="compositionally biased region" description="Pro residues" evidence="1">
    <location>
        <begin position="44"/>
        <end position="53"/>
    </location>
</feature>
<feature type="region of interest" description="Disordered" evidence="1">
    <location>
        <begin position="24"/>
        <end position="63"/>
    </location>
</feature>
<keyword evidence="3" id="KW-1185">Reference proteome</keyword>
<accession>A0A409WEL5</accession>
<gene>
    <name evidence="2" type="ORF">CVT26_007949</name>
</gene>
<dbReference type="AlphaFoldDB" id="A0A409WEL5"/>
<evidence type="ECO:0000313" key="3">
    <source>
        <dbReference type="Proteomes" id="UP000284706"/>
    </source>
</evidence>
<name>A0A409WEL5_9AGAR</name>
<organism evidence="2 3">
    <name type="scientific">Gymnopilus dilepis</name>
    <dbReference type="NCBI Taxonomy" id="231916"/>
    <lineage>
        <taxon>Eukaryota</taxon>
        <taxon>Fungi</taxon>
        <taxon>Dikarya</taxon>
        <taxon>Basidiomycota</taxon>
        <taxon>Agaricomycotina</taxon>
        <taxon>Agaricomycetes</taxon>
        <taxon>Agaricomycetidae</taxon>
        <taxon>Agaricales</taxon>
        <taxon>Agaricineae</taxon>
        <taxon>Hymenogastraceae</taxon>
        <taxon>Gymnopilus</taxon>
    </lineage>
</organism>
<dbReference type="EMBL" id="NHYE01005100">
    <property type="protein sequence ID" value="PPQ76952.1"/>
    <property type="molecule type" value="Genomic_DNA"/>
</dbReference>
<evidence type="ECO:0000313" key="2">
    <source>
        <dbReference type="EMBL" id="PPQ76952.1"/>
    </source>
</evidence>
<comment type="caution">
    <text evidence="2">The sequence shown here is derived from an EMBL/GenBank/DDBJ whole genome shotgun (WGS) entry which is preliminary data.</text>
</comment>
<reference evidence="2 3" key="1">
    <citation type="journal article" date="2018" name="Evol. Lett.">
        <title>Horizontal gene cluster transfer increased hallucinogenic mushroom diversity.</title>
        <authorList>
            <person name="Reynolds H.T."/>
            <person name="Vijayakumar V."/>
            <person name="Gluck-Thaler E."/>
            <person name="Korotkin H.B."/>
            <person name="Matheny P.B."/>
            <person name="Slot J.C."/>
        </authorList>
    </citation>
    <scope>NUCLEOTIDE SEQUENCE [LARGE SCALE GENOMIC DNA]</scope>
    <source>
        <strain evidence="2 3">SRW20</strain>
    </source>
</reference>
<dbReference type="Proteomes" id="UP000284706">
    <property type="component" value="Unassembled WGS sequence"/>
</dbReference>
<protein>
    <submittedName>
        <fullName evidence="2">Uncharacterized protein</fullName>
    </submittedName>
</protein>
<evidence type="ECO:0000256" key="1">
    <source>
        <dbReference type="SAM" id="MobiDB-lite"/>
    </source>
</evidence>
<proteinExistence type="predicted"/>
<sequence length="95" mass="10805">MYRRDQPDLGSVGQMADMHTLLDPLNGINERLEERALPRHPLSAPDPSPPPPQEFKQLEPQESWRYNLPPRLSLKNWKGHRVVQSTSLPQGSDGT</sequence>